<comment type="caution">
    <text evidence="2">The sequence shown here is derived from an EMBL/GenBank/DDBJ whole genome shotgun (WGS) entry which is preliminary data.</text>
</comment>
<evidence type="ECO:0000313" key="2">
    <source>
        <dbReference type="EMBL" id="PLW42990.1"/>
    </source>
</evidence>
<reference evidence="2 3" key="1">
    <citation type="submission" date="2017-11" db="EMBL/GenBank/DDBJ databases">
        <title>De novo assembly and phasing of dikaryotic genomes from two isolates of Puccinia coronata f. sp. avenae, the causal agent of oat crown rust.</title>
        <authorList>
            <person name="Miller M.E."/>
            <person name="Zhang Y."/>
            <person name="Omidvar V."/>
            <person name="Sperschneider J."/>
            <person name="Schwessinger B."/>
            <person name="Raley C."/>
            <person name="Palmer J.M."/>
            <person name="Garnica D."/>
            <person name="Upadhyaya N."/>
            <person name="Rathjen J."/>
            <person name="Taylor J.M."/>
            <person name="Park R.F."/>
            <person name="Dodds P.N."/>
            <person name="Hirsch C.D."/>
            <person name="Kianian S.F."/>
            <person name="Figueroa M."/>
        </authorList>
    </citation>
    <scope>NUCLEOTIDE SEQUENCE [LARGE SCALE GENOMIC DNA]</scope>
    <source>
        <strain evidence="2">12NC29</strain>
    </source>
</reference>
<dbReference type="AlphaFoldDB" id="A0A2N5UZ12"/>
<keyword evidence="3" id="KW-1185">Reference proteome</keyword>
<feature type="region of interest" description="Disordered" evidence="1">
    <location>
        <begin position="1"/>
        <end position="22"/>
    </location>
</feature>
<sequence length="68" mass="7572">MAKARYNIGFGGQHAGKHGTAGMRANRVRLPPARPSPIRWCHQRLPPLQPVGQLHCPARMERQDSLGH</sequence>
<evidence type="ECO:0000256" key="1">
    <source>
        <dbReference type="SAM" id="MobiDB-lite"/>
    </source>
</evidence>
<dbReference type="EMBL" id="PGCJ01000152">
    <property type="protein sequence ID" value="PLW42990.1"/>
    <property type="molecule type" value="Genomic_DNA"/>
</dbReference>
<dbReference type="Proteomes" id="UP000235388">
    <property type="component" value="Unassembled WGS sequence"/>
</dbReference>
<name>A0A2N5UZ12_9BASI</name>
<evidence type="ECO:0000313" key="3">
    <source>
        <dbReference type="Proteomes" id="UP000235388"/>
    </source>
</evidence>
<accession>A0A2N5UZ12</accession>
<organism evidence="2 3">
    <name type="scientific">Puccinia coronata f. sp. avenae</name>
    <dbReference type="NCBI Taxonomy" id="200324"/>
    <lineage>
        <taxon>Eukaryota</taxon>
        <taxon>Fungi</taxon>
        <taxon>Dikarya</taxon>
        <taxon>Basidiomycota</taxon>
        <taxon>Pucciniomycotina</taxon>
        <taxon>Pucciniomycetes</taxon>
        <taxon>Pucciniales</taxon>
        <taxon>Pucciniaceae</taxon>
        <taxon>Puccinia</taxon>
    </lineage>
</organism>
<protein>
    <submittedName>
        <fullName evidence="2">Uncharacterized protein</fullName>
    </submittedName>
</protein>
<gene>
    <name evidence="2" type="ORF">PCANC_10028</name>
</gene>
<proteinExistence type="predicted"/>